<gene>
    <name evidence="2" type="ORF">B0H16DRAFT_1475534</name>
</gene>
<name>A0AAD7HDX9_9AGAR</name>
<evidence type="ECO:0000256" key="1">
    <source>
        <dbReference type="SAM" id="MobiDB-lite"/>
    </source>
</evidence>
<evidence type="ECO:0000313" key="3">
    <source>
        <dbReference type="Proteomes" id="UP001215598"/>
    </source>
</evidence>
<evidence type="ECO:0000313" key="2">
    <source>
        <dbReference type="EMBL" id="KAJ7718532.1"/>
    </source>
</evidence>
<feature type="compositionally biased region" description="Polar residues" evidence="1">
    <location>
        <begin position="139"/>
        <end position="160"/>
    </location>
</feature>
<protein>
    <submittedName>
        <fullName evidence="2">Uncharacterized protein</fullName>
    </submittedName>
</protein>
<feature type="region of interest" description="Disordered" evidence="1">
    <location>
        <begin position="1"/>
        <end position="43"/>
    </location>
</feature>
<dbReference type="AlphaFoldDB" id="A0AAD7HDX9"/>
<accession>A0AAD7HDX9</accession>
<reference evidence="2" key="1">
    <citation type="submission" date="2023-03" db="EMBL/GenBank/DDBJ databases">
        <title>Massive genome expansion in bonnet fungi (Mycena s.s.) driven by repeated elements and novel gene families across ecological guilds.</title>
        <authorList>
            <consortium name="Lawrence Berkeley National Laboratory"/>
            <person name="Harder C.B."/>
            <person name="Miyauchi S."/>
            <person name="Viragh M."/>
            <person name="Kuo A."/>
            <person name="Thoen E."/>
            <person name="Andreopoulos B."/>
            <person name="Lu D."/>
            <person name="Skrede I."/>
            <person name="Drula E."/>
            <person name="Henrissat B."/>
            <person name="Morin E."/>
            <person name="Kohler A."/>
            <person name="Barry K."/>
            <person name="LaButti K."/>
            <person name="Morin E."/>
            <person name="Salamov A."/>
            <person name="Lipzen A."/>
            <person name="Mereny Z."/>
            <person name="Hegedus B."/>
            <person name="Baldrian P."/>
            <person name="Stursova M."/>
            <person name="Weitz H."/>
            <person name="Taylor A."/>
            <person name="Grigoriev I.V."/>
            <person name="Nagy L.G."/>
            <person name="Martin F."/>
            <person name="Kauserud H."/>
        </authorList>
    </citation>
    <scope>NUCLEOTIDE SEQUENCE</scope>
    <source>
        <strain evidence="2">CBHHK182m</strain>
    </source>
</reference>
<organism evidence="2 3">
    <name type="scientific">Mycena metata</name>
    <dbReference type="NCBI Taxonomy" id="1033252"/>
    <lineage>
        <taxon>Eukaryota</taxon>
        <taxon>Fungi</taxon>
        <taxon>Dikarya</taxon>
        <taxon>Basidiomycota</taxon>
        <taxon>Agaricomycotina</taxon>
        <taxon>Agaricomycetes</taxon>
        <taxon>Agaricomycetidae</taxon>
        <taxon>Agaricales</taxon>
        <taxon>Marasmiineae</taxon>
        <taxon>Mycenaceae</taxon>
        <taxon>Mycena</taxon>
    </lineage>
</organism>
<sequence>MSNETYNLHDPPSYPSIQDKHRRGSTVSDGTEDKSSSSDSSVNFEARRLLNREDRALCRVLVGQYNISSSTIHERFPGWAIVTIDKAVVNGYKPRDEDVDKDQKFLPHDFNNMLREMIDMQRAETARSKGRHEKEIQKSTKASPQRHSITRPSSAGTTSHESVFPAPFAIAGPSRTGLVPEDRFLWDLVANVPLDHVWYIELKKAGFTEGKIRRIAAVADQDIDAFMKRTFPAMTELDRFLFIIFIKGSVRDEYFICLRKRMSTREFMKELKSSTWSRRQSAPGNRGVTNLRSKFKHESLVEQT</sequence>
<feature type="region of interest" description="Disordered" evidence="1">
    <location>
        <begin position="125"/>
        <end position="160"/>
    </location>
</feature>
<keyword evidence="3" id="KW-1185">Reference proteome</keyword>
<dbReference type="EMBL" id="JARKIB010000264">
    <property type="protein sequence ID" value="KAJ7718532.1"/>
    <property type="molecule type" value="Genomic_DNA"/>
</dbReference>
<feature type="compositionally biased region" description="Basic and acidic residues" evidence="1">
    <location>
        <begin position="125"/>
        <end position="138"/>
    </location>
</feature>
<dbReference type="Proteomes" id="UP001215598">
    <property type="component" value="Unassembled WGS sequence"/>
</dbReference>
<proteinExistence type="predicted"/>
<comment type="caution">
    <text evidence="2">The sequence shown here is derived from an EMBL/GenBank/DDBJ whole genome shotgun (WGS) entry which is preliminary data.</text>
</comment>